<dbReference type="AlphaFoldDB" id="A0A4V3DFR8"/>
<name>A0A4V3DFR8_9GAMM</name>
<dbReference type="PIRSF" id="PIRSF020555">
    <property type="entry name" value="UCP020555"/>
    <property type="match status" value="1"/>
</dbReference>
<sequence length="128" mass="14040">MHAYFPTLKARKVCGLILGIGMIVLSGCSTHQPTFYWGNYEQLVYKMYLEPGSADASMQIAELETVIQKSAANGLRIAPGIHAHLGYMYALEGNMAQAKAEFQTEKALFPESAVLIDGMLNRLEGAKQ</sequence>
<dbReference type="OrthoDB" id="9800218at2"/>
<gene>
    <name evidence="1" type="ORF">C8D85_3272</name>
</gene>
<dbReference type="EMBL" id="SNZA01000006">
    <property type="protein sequence ID" value="TDR06340.1"/>
    <property type="molecule type" value="Genomic_DNA"/>
</dbReference>
<evidence type="ECO:0000313" key="1">
    <source>
        <dbReference type="EMBL" id="TDR06340.1"/>
    </source>
</evidence>
<organism evidence="1 2">
    <name type="scientific">Marinomonas communis</name>
    <dbReference type="NCBI Taxonomy" id="28254"/>
    <lineage>
        <taxon>Bacteria</taxon>
        <taxon>Pseudomonadati</taxon>
        <taxon>Pseudomonadota</taxon>
        <taxon>Gammaproteobacteria</taxon>
        <taxon>Oceanospirillales</taxon>
        <taxon>Oceanospirillaceae</taxon>
        <taxon>Marinomonas</taxon>
    </lineage>
</organism>
<dbReference type="Pfam" id="PF16068">
    <property type="entry name" value="DUF4810"/>
    <property type="match status" value="1"/>
</dbReference>
<keyword evidence="2" id="KW-1185">Reference proteome</keyword>
<accession>A0A4V3DFR8</accession>
<reference evidence="1 2" key="1">
    <citation type="submission" date="2019-03" db="EMBL/GenBank/DDBJ databases">
        <title>Genomic Encyclopedia of Type Strains, Phase IV (KMG-IV): sequencing the most valuable type-strain genomes for metagenomic binning, comparative biology and taxonomic classification.</title>
        <authorList>
            <person name="Goeker M."/>
        </authorList>
    </citation>
    <scope>NUCLEOTIDE SEQUENCE [LARGE SCALE GENOMIC DNA]</scope>
    <source>
        <strain evidence="1 2">DSM 5604</strain>
    </source>
</reference>
<evidence type="ECO:0000313" key="2">
    <source>
        <dbReference type="Proteomes" id="UP000295729"/>
    </source>
</evidence>
<evidence type="ECO:0008006" key="3">
    <source>
        <dbReference type="Google" id="ProtNLM"/>
    </source>
</evidence>
<comment type="caution">
    <text evidence="1">The sequence shown here is derived from an EMBL/GenBank/DDBJ whole genome shotgun (WGS) entry which is preliminary data.</text>
</comment>
<dbReference type="InterPro" id="IPR014508">
    <property type="entry name" value="UCP020555_TPR-like"/>
</dbReference>
<dbReference type="Proteomes" id="UP000295729">
    <property type="component" value="Unassembled WGS sequence"/>
</dbReference>
<proteinExistence type="predicted"/>
<protein>
    <recommendedName>
        <fullName evidence="3">DUF4810 domain-containing protein</fullName>
    </recommendedName>
</protein>